<dbReference type="RefSeq" id="WP_133726808.1">
    <property type="nucleotide sequence ID" value="NZ_CP140000.1"/>
</dbReference>
<keyword evidence="2" id="KW-1185">Reference proteome</keyword>
<gene>
    <name evidence="1" type="ORF">J2792_003218</name>
</gene>
<dbReference type="EMBL" id="JAVDRD010000009">
    <property type="protein sequence ID" value="MDR6512335.1"/>
    <property type="molecule type" value="Genomic_DNA"/>
</dbReference>
<accession>A0ABU1MPQ5</accession>
<proteinExistence type="predicted"/>
<name>A0ABU1MPQ5_9SPHN</name>
<comment type="caution">
    <text evidence="1">The sequence shown here is derived from an EMBL/GenBank/DDBJ whole genome shotgun (WGS) entry which is preliminary data.</text>
</comment>
<reference evidence="1 2" key="1">
    <citation type="submission" date="2023-07" db="EMBL/GenBank/DDBJ databases">
        <title>Sorghum-associated microbial communities from plants grown in Nebraska, USA.</title>
        <authorList>
            <person name="Schachtman D."/>
        </authorList>
    </citation>
    <scope>NUCLEOTIDE SEQUENCE [LARGE SCALE GENOMIC DNA]</scope>
    <source>
        <strain evidence="1 2">DS1027</strain>
    </source>
</reference>
<evidence type="ECO:0000313" key="2">
    <source>
        <dbReference type="Proteomes" id="UP001184150"/>
    </source>
</evidence>
<dbReference type="Proteomes" id="UP001184150">
    <property type="component" value="Unassembled WGS sequence"/>
</dbReference>
<protein>
    <submittedName>
        <fullName evidence="1">Uncharacterized protein</fullName>
    </submittedName>
</protein>
<organism evidence="1 2">
    <name type="scientific">Novosphingobium capsulatum</name>
    <dbReference type="NCBI Taxonomy" id="13688"/>
    <lineage>
        <taxon>Bacteria</taxon>
        <taxon>Pseudomonadati</taxon>
        <taxon>Pseudomonadota</taxon>
        <taxon>Alphaproteobacteria</taxon>
        <taxon>Sphingomonadales</taxon>
        <taxon>Sphingomonadaceae</taxon>
        <taxon>Novosphingobium</taxon>
    </lineage>
</organism>
<sequence length="75" mass="8788">MRHLKSAFGVRRKMMFGRVLCLFNRHRPQRDKVAWDGFNYNSECVDCGKRIYRRQGGGWRAMRAPALDEKGAEAQ</sequence>
<evidence type="ECO:0000313" key="1">
    <source>
        <dbReference type="EMBL" id="MDR6512335.1"/>
    </source>
</evidence>